<dbReference type="PANTHER" id="PTHR46825">
    <property type="entry name" value="D-ALANYL-D-ALANINE-CARBOXYPEPTIDASE/ENDOPEPTIDASE AMPH"/>
    <property type="match status" value="1"/>
</dbReference>
<dbReference type="GO" id="GO:0016787">
    <property type="term" value="F:hydrolase activity"/>
    <property type="evidence" value="ECO:0007669"/>
    <property type="project" value="UniProtKB-KW"/>
</dbReference>
<feature type="signal peptide" evidence="1">
    <location>
        <begin position="1"/>
        <end position="21"/>
    </location>
</feature>
<name>A0A7H9E6L9_9LACO</name>
<gene>
    <name evidence="3" type="ORF">GTO85_00400</name>
</gene>
<accession>A0A7H9E6L9</accession>
<reference evidence="3 4" key="1">
    <citation type="submission" date="2020-01" db="EMBL/GenBank/DDBJ databases">
        <title>Complete and circular genome sequences of six lactobacillus isolates from horses.</title>
        <authorList>
            <person name="Hassan H.M."/>
        </authorList>
    </citation>
    <scope>NUCLEOTIDE SEQUENCE [LARGE SCALE GENOMIC DNA]</scope>
    <source>
        <strain evidence="3 4">1D</strain>
    </source>
</reference>
<evidence type="ECO:0000259" key="2">
    <source>
        <dbReference type="Pfam" id="PF00144"/>
    </source>
</evidence>
<proteinExistence type="predicted"/>
<dbReference type="Gene3D" id="3.40.710.10">
    <property type="entry name" value="DD-peptidase/beta-lactamase superfamily"/>
    <property type="match status" value="1"/>
</dbReference>
<dbReference type="Pfam" id="PF00144">
    <property type="entry name" value="Beta-lactamase"/>
    <property type="match status" value="1"/>
</dbReference>
<evidence type="ECO:0000313" key="4">
    <source>
        <dbReference type="Proteomes" id="UP000510660"/>
    </source>
</evidence>
<feature type="chain" id="PRO_5028814565" evidence="1">
    <location>
        <begin position="22"/>
        <end position="387"/>
    </location>
</feature>
<keyword evidence="1" id="KW-0732">Signal</keyword>
<dbReference type="SUPFAM" id="SSF56601">
    <property type="entry name" value="beta-lactamase/transpeptidase-like"/>
    <property type="match status" value="1"/>
</dbReference>
<keyword evidence="3" id="KW-0378">Hydrolase</keyword>
<organism evidence="3 4">
    <name type="scientific">Lactobacillus crispatus</name>
    <dbReference type="NCBI Taxonomy" id="47770"/>
    <lineage>
        <taxon>Bacteria</taxon>
        <taxon>Bacillati</taxon>
        <taxon>Bacillota</taxon>
        <taxon>Bacilli</taxon>
        <taxon>Lactobacillales</taxon>
        <taxon>Lactobacillaceae</taxon>
        <taxon>Lactobacillus</taxon>
    </lineage>
</organism>
<dbReference type="EMBL" id="CP047415">
    <property type="protein sequence ID" value="QLL72987.1"/>
    <property type="molecule type" value="Genomic_DNA"/>
</dbReference>
<evidence type="ECO:0000313" key="3">
    <source>
        <dbReference type="EMBL" id="QLL72987.1"/>
    </source>
</evidence>
<feature type="domain" description="Beta-lactamase-related" evidence="2">
    <location>
        <begin position="40"/>
        <end position="355"/>
    </location>
</feature>
<dbReference type="PANTHER" id="PTHR46825:SF8">
    <property type="entry name" value="BETA-LACTAMASE-RELATED"/>
    <property type="match status" value="1"/>
</dbReference>
<dbReference type="InterPro" id="IPR012338">
    <property type="entry name" value="Beta-lactam/transpept-like"/>
</dbReference>
<dbReference type="Proteomes" id="UP000510660">
    <property type="component" value="Chromosome"/>
</dbReference>
<sequence length="387" mass="43245">MKKSIIGLATAALLTTVPAFAITEPPQVQASSYSKTEMRNFVRNTLAQNNTRGSIVIIKNGQPQQISYGYAWYGKKVGNGNDNVVYPTASLQKVVTAAMIIQLMNENWHTSQKFTQNTKISRWYPNLKNADNITIGQLMTHTSGIQATNTELDRGKVLSENDAINWAIDNTNNGTQGTPGTYFYNNTNYLLLAGIIIKISGQSYENNFNNRIINKLGLANTFLYQDIPSWKTDPISYVWNNGKNYQDAEYVKKTLASQLPGAGNMFTTPMDYYKIQLGLTNGSILGKSDFYYLTHLKSATTNYSGGLHLDDDHTKSAYGSLSNTHFGNWIKMTTDNRYGIIMFLNQVSGDETAQKNIGTKILDHIKPRMFDKDNNQDDQDLINISGN</sequence>
<dbReference type="AlphaFoldDB" id="A0A7H9E6L9"/>
<dbReference type="InterPro" id="IPR001466">
    <property type="entry name" value="Beta-lactam-related"/>
</dbReference>
<evidence type="ECO:0000256" key="1">
    <source>
        <dbReference type="SAM" id="SignalP"/>
    </source>
</evidence>
<dbReference type="InterPro" id="IPR050491">
    <property type="entry name" value="AmpC-like"/>
</dbReference>
<protein>
    <submittedName>
        <fullName evidence="3">Serine hydrolase</fullName>
    </submittedName>
</protein>